<dbReference type="Proteomes" id="UP000324800">
    <property type="component" value="Unassembled WGS sequence"/>
</dbReference>
<name>A0A5J4TF91_9EUKA</name>
<evidence type="ECO:0000313" key="3">
    <source>
        <dbReference type="Proteomes" id="UP000324800"/>
    </source>
</evidence>
<dbReference type="AlphaFoldDB" id="A0A5J4TF91"/>
<gene>
    <name evidence="2" type="ORF">EZS28_047348</name>
</gene>
<keyword evidence="1" id="KW-1133">Transmembrane helix</keyword>
<evidence type="ECO:0000313" key="2">
    <source>
        <dbReference type="EMBL" id="KAA6357124.1"/>
    </source>
</evidence>
<evidence type="ECO:0000256" key="1">
    <source>
        <dbReference type="SAM" id="Phobius"/>
    </source>
</evidence>
<keyword evidence="1" id="KW-0812">Transmembrane</keyword>
<feature type="transmembrane region" description="Helical" evidence="1">
    <location>
        <begin position="29"/>
        <end position="49"/>
    </location>
</feature>
<dbReference type="EMBL" id="SNRW01031882">
    <property type="protein sequence ID" value="KAA6357124.1"/>
    <property type="molecule type" value="Genomic_DNA"/>
</dbReference>
<proteinExistence type="predicted"/>
<reference evidence="2 3" key="1">
    <citation type="submission" date="2019-03" db="EMBL/GenBank/DDBJ databases">
        <title>Single cell metagenomics reveals metabolic interactions within the superorganism composed of flagellate Streblomastix strix and complex community of Bacteroidetes bacteria on its surface.</title>
        <authorList>
            <person name="Treitli S.C."/>
            <person name="Kolisko M."/>
            <person name="Husnik F."/>
            <person name="Keeling P."/>
            <person name="Hampl V."/>
        </authorList>
    </citation>
    <scope>NUCLEOTIDE SEQUENCE [LARGE SCALE GENOMIC DNA]</scope>
    <source>
        <strain evidence="2">ST1C</strain>
    </source>
</reference>
<accession>A0A5J4TF91</accession>
<protein>
    <submittedName>
        <fullName evidence="2">Uncharacterized protein</fullName>
    </submittedName>
</protein>
<comment type="caution">
    <text evidence="2">The sequence shown here is derived from an EMBL/GenBank/DDBJ whole genome shotgun (WGS) entry which is preliminary data.</text>
</comment>
<sequence>MYECLGMVVNFPSQYPFASNRFNAFPCPFLSVLYLVQVIQLTYLVSVPIKTSKLAKKVILEVILVVKFTSKLVEVQVLLADKHNFTATNVLPVKLVRFAIIVQLIEVSRPTDSPTRALVTSTATGSVANTVIAIKLVLELLG</sequence>
<keyword evidence="1" id="KW-0472">Membrane</keyword>
<organism evidence="2 3">
    <name type="scientific">Streblomastix strix</name>
    <dbReference type="NCBI Taxonomy" id="222440"/>
    <lineage>
        <taxon>Eukaryota</taxon>
        <taxon>Metamonada</taxon>
        <taxon>Preaxostyla</taxon>
        <taxon>Oxymonadida</taxon>
        <taxon>Streblomastigidae</taxon>
        <taxon>Streblomastix</taxon>
    </lineage>
</organism>